<comment type="caution">
    <text evidence="5">The sequence shown here is derived from an EMBL/GenBank/DDBJ whole genome shotgun (WGS) entry which is preliminary data.</text>
</comment>
<reference evidence="5" key="1">
    <citation type="journal article" date="2020" name="bioRxiv">
        <title>Comparative genomics of Chlamydomonas.</title>
        <authorList>
            <person name="Craig R.J."/>
            <person name="Hasan A.R."/>
            <person name="Ness R.W."/>
            <person name="Keightley P.D."/>
        </authorList>
    </citation>
    <scope>NUCLEOTIDE SEQUENCE</scope>
    <source>
        <strain evidence="5">SAG 7.73</strain>
    </source>
</reference>
<accession>A0A835W190</accession>
<dbReference type="PROSITE" id="PS50077">
    <property type="entry name" value="HEAT_REPEAT"/>
    <property type="match status" value="1"/>
</dbReference>
<dbReference type="PANTHER" id="PTHR17695:SF11">
    <property type="entry name" value="SMALL SUBUNIT PROCESSOME COMPONENT 20 HOMOLOG"/>
    <property type="match status" value="1"/>
</dbReference>
<feature type="region of interest" description="Disordered" evidence="2">
    <location>
        <begin position="610"/>
        <end position="636"/>
    </location>
</feature>
<feature type="region of interest" description="Disordered" evidence="2">
    <location>
        <begin position="455"/>
        <end position="512"/>
    </location>
</feature>
<evidence type="ECO:0000313" key="6">
    <source>
        <dbReference type="Proteomes" id="UP000650467"/>
    </source>
</evidence>
<feature type="compositionally biased region" description="Acidic residues" evidence="2">
    <location>
        <begin position="498"/>
        <end position="509"/>
    </location>
</feature>
<feature type="compositionally biased region" description="Low complexity" evidence="2">
    <location>
        <begin position="1709"/>
        <end position="1720"/>
    </location>
</feature>
<feature type="compositionally biased region" description="Acidic residues" evidence="2">
    <location>
        <begin position="1721"/>
        <end position="1736"/>
    </location>
</feature>
<feature type="compositionally biased region" description="Low complexity" evidence="2">
    <location>
        <begin position="1281"/>
        <end position="1292"/>
    </location>
</feature>
<dbReference type="Gene3D" id="1.25.10.10">
    <property type="entry name" value="Leucine-rich Repeat Variant"/>
    <property type="match status" value="2"/>
</dbReference>
<evidence type="ECO:0000256" key="2">
    <source>
        <dbReference type="SAM" id="MobiDB-lite"/>
    </source>
</evidence>
<feature type="region of interest" description="Disordered" evidence="2">
    <location>
        <begin position="3613"/>
        <end position="3681"/>
    </location>
</feature>
<feature type="region of interest" description="Disordered" evidence="2">
    <location>
        <begin position="2440"/>
        <end position="2484"/>
    </location>
</feature>
<dbReference type="GO" id="GO:0030686">
    <property type="term" value="C:90S preribosome"/>
    <property type="evidence" value="ECO:0007669"/>
    <property type="project" value="TreeGrafter"/>
</dbReference>
<evidence type="ECO:0000259" key="3">
    <source>
        <dbReference type="Pfam" id="PF07539"/>
    </source>
</evidence>
<dbReference type="GO" id="GO:0032040">
    <property type="term" value="C:small-subunit processome"/>
    <property type="evidence" value="ECO:0007669"/>
    <property type="project" value="TreeGrafter"/>
</dbReference>
<sequence length="3681" mass="379737">MSDSEEDYRPTAPSAPRVKRFRFKTFAERVKEVEVDVYRSRAAVKAEPNSGSWLADALTQWRELNSASHFLQAAAEVQNLCQTLPQLLHHRETVARILLGALEPAARLSLPALLALTTAFARDLQQEFVPLLPRLVRRLVALLDGGAEREPESLEAVFTAVSAIFKHLVRHLAADLPAALRLSAPLRYHGADYVRQFAAQAVGFLLRAAPTPAALRAGVRCVLAEQAARPSPERTDGAGLVLAEAILSVNHGLHSRAPQVLQLLLKEDLLQPSDLRPAGAAPSAPATAADAATGKQKKKSAAAAAAPAPDAAVEAGRQLPVTQEQLRARAAAVARVALARLLTHLRRGRGAELWQALLAETAARHKTFESLAAAGAAAGPGAAGAQLSPAAAAAGRSLGRCLTLVADAVDYFRGSRVESYGPILELLGRLMHPPTWLPTSLAASAAVSAAGAAGADQASPGSVSGSGLASASPSPTPSPRPSTGGLAAGGPGRGAEREGEEEGEEEEGDGVGSLYNVSLSACVLELVRGVIYGHLKTVGASEGLAALGGRCAGAAWAPCFSRPPAAEALPFIKALMVWPAGADVARAFGPQMMGCLGRLVMAAGAGAGTHNSAASNGDGHRHRHGHANGQQQQEEGGDADFYRGAALLLLRDLCQLLQPYGSGGAAPSGLPLLLTAQPHGVKLAAHVRAMALEWQPPAAAAAAATAAGQEGAAERRRQAAAWAALSLLPHACESTAQAVSACEHVLQAATAALQKLSPAAAAAAAAHSADGGAGDAGGLSGLLLLRATATEMLCDLLQRQQAATAGGAGSAAASGLSSGLVSAAEAALQWVLDCCGEPAVAGAAAASAVAAAEAGDNSKDKDARRAQRRQEHAQQRQEAAVSGGADFASIRAAGTLLGAVRAALDAATAAAAASAPYMGSGAALSAARALLATSRLQAVLPRLAPLLAAESLPQRAAVLRLLCCFEQPQLTALGADPTDPTSSTPSSTAKREAAAAAAPRCDLLEVLHAINSQPPSIESGRRWNVALGRLRTYLEYGRIPEFLVPALVYGCVGLLYIRFSPLWGPASEALAVALQHRAKVAWPIVFAYLGSSQQQLLSGDFPHAAASARAHGNDRGGGKGGRRRSFASVSAAVHSEPVVQERPVAQDASIVEALEDRYHNAAVAGTPEAAGGVTDPQNRLSHVLRAMAKAPHDIIEQFSRDWAPLVIEYTAARGSHFDDGEGDVEAAVAAARAAAAAAAHAAAAAAIAEKAAVERPAKKARRGGEAEAEDPAVAERRNSHAAASTSADAAATPVRGRGKGKKGAAAADAAAASTPTAATAPTTAPTTTTAAPATAVSSTVSVLSRIGGKTWRAGLLDWLKLLAGLKGVRGLHRCEELQRAVASHLLEPDAAVQGAALRCLRPWRLRWLPVEMADRLARLVDDGTLREELAVFPLAPDADQGVGEEARPGLVPLLVRLLFPKMRKRSGRLGGRGAPGSARAAILNFLASLRPAELRPLLELLLEPMAIAFVEPPTAVAAAAAPRPGGAAVEAEAAEVDRFRLLPPPRWSAAMLGRGVGWWLAAVDQAALDALPPRRKIGFLNAFEDLLTHLGHGVEPFLPTLTAITLRLLATATAAVSADQAAAAAEAEAEVAAEEAERAAKAASKKGPGRGRPGAAGAGAPAATAGAQAEADAEAEGDAMQTDGGGAAAAGGKDAQHKKLKSKKADNIAADGDQQDPGAAEGEDADEDEDDDEDEEVKAAARAPAERHREVRSAALRLLAQVWLRFPASPVLDLNEVWPVFLPAVQPLLGRLQFEAAASKEPPLLECVLSLSLSPGLARVLGDLPSVPDASLSLVRPAGSSAATAAALAAAARGEASAVEASAEADAAAEAALAAMEAAAGPKAEWQLRGQGSALVKAVVGMLCLPRCTEIVRATVLDVLDSVLGCGEALLRRVLLPWLADVLTALHTAIAQSWEGGGGGGGGAAAGRNRNRRRPPTATAHRELGILERLGGFVADPRLASRLADSLVALLAQAGARSLRQRSSSKKAAAGRLDEGGVSRALGAMAALWRKLTPGQLDTAAIERYCESMSMWAIRLNTRDARASLAAAYGAVAALLPALGPTAALLAELTSWSAASLDEVDYDRRMAAYSKLTPEAWSGMGRLQALPLALAALHDLRNATDLALRQAAATSLSALITTLAELDAAAPPPAAAAAAAPAAAAAAAAAAADADEEADAPDSLLRLIGRVLFPQLKTQLGHPSLAVRQEHLALLRHLAEALPRRFPDLAALLSADPETDFFNNVAHLQSHRRVRALAKLTKLIRQQIDASASSSSSSSSSSAAAAASSEAPDRPLLGRVLMDVVVPLLQQFIQEAAGLGGADVSRAHDKKQTDLDKEANVTDAAVGALGAVAALLRWPQYEQLLNQFMRMMKGRPAKPLIRAVCAIIDNFHFALPASDEEGGAAAAAAEGPHQPAALAAAKRPHGDAEADADDEEEDDEAAAADAAAAAADAEAEARAVQRSLLVRILPALHEQLVDKGRRGEDEELNQSVRAPVALALVKLLKLLPPAAERAELPRALQGVTNLLRARLQRIRDDARAVLVSMMAELGPRYLPYACHVLRASLPDRGFTAHVIGFTLHSVLEAVVGVAMRGQSAAAAAAAAVAAAEKDEEEGDGAGGKGGPKAGYDVEEVGEGEEAPEEVGGAAAVAAAADAAAVEEPEPEGPVGVLDESLELCLPLIEADLFGHVSEAKEVANFANQYKEAKRCRANDAYQLLATGITFGTHMRILLSTVTSKLAYAGQPGMRAKLTLLLQYAARGVRVNPTAGPKQIMALCVGLMEGCLTREEAARARAKAAVGAAGSGAAGLAPAAAAIVAAAAKSESEADRAALHETLVLEFCLTLLHSAVRRGVLAGARRSPELLQLLDPALPLLVRALRSRHAGCVSLALRTLSAVVGLPLPSMAEAAPEAGRALSALLKKVPNTRHPIAQDCFRLLAALLRDCAAYSPTTAQLRFLLRWAFEDLGEAGSQPTSFALLRALLGRRVVLPEVYDVMERVQQIMVRSQSAAVRSCCGAALLAFLLDFPLGPARLKAHVGFLLANLEYEYESGRLAALDMLGQVVAKFPSEVLQAQSDLLLMPLVVRLVNDSSSKARAASGDVLRSLLSRLEPPQLDRAFAYCRAWLERGGGQGGGATDASLRRAAAQTLGFLAEAEGGRFGRRLGEVAPALLRVLQRQAAASEGADDDAGPSLDDESAASDTACPGWQEAYYGLLLLEKVAAAPGAGSAALAWPAPGAAAVAGPLELAPDLWRTTCRLLLHRHMWVRKAAARLVGHGLASPRVSGGLLAPRTAPGGAAAKAAAAAAAKAAVGAKAALPREPSPAGELAFAFFLQLECDAADEATCLQAVKCLVSLAVRLQAEAEAAGGAGGAANGVANGAKKAKTANGTANAAVAGAEEEVGEGEEDEDEEAEDDEQQQDEEEEQAEAEAAAAAEDDVADDDGDDASMADQVSTRAFTLRGLVRRIARLADDARWHRVRQRAAALRWTAAAASALGPAAIGPHLPVLLRPLYRISEAVATKAAIAGSMSTAAAAAAAATGSRLPDEIRALSEEVMAHLRGLVGSEALLSAYNAAREHVRSARSERKRRSAVRGAVDPAAAAAARLRHGERKTEGRKRKMEMMKRERGAGGGRGGRRGRGGAGGFKRPRG</sequence>
<organism evidence="5 6">
    <name type="scientific">Chlamydomonas incerta</name>
    <dbReference type="NCBI Taxonomy" id="51695"/>
    <lineage>
        <taxon>Eukaryota</taxon>
        <taxon>Viridiplantae</taxon>
        <taxon>Chlorophyta</taxon>
        <taxon>core chlorophytes</taxon>
        <taxon>Chlorophyceae</taxon>
        <taxon>CS clade</taxon>
        <taxon>Chlamydomonadales</taxon>
        <taxon>Chlamydomonadaceae</taxon>
        <taxon>Chlamydomonas</taxon>
    </lineage>
</organism>
<dbReference type="InterPro" id="IPR016024">
    <property type="entry name" value="ARM-type_fold"/>
</dbReference>
<feature type="compositionally biased region" description="Low complexity" evidence="2">
    <location>
        <begin position="1658"/>
        <end position="1670"/>
    </location>
</feature>
<feature type="region of interest" description="Disordered" evidence="2">
    <location>
        <begin position="1636"/>
        <end position="1746"/>
    </location>
</feature>
<evidence type="ECO:0000313" key="5">
    <source>
        <dbReference type="EMBL" id="KAG2433334.1"/>
    </source>
</evidence>
<feature type="domain" description="U3 small nucleolar RNA-associated protein 20 N-terminal" evidence="3">
    <location>
        <begin position="1731"/>
        <end position="2183"/>
    </location>
</feature>
<evidence type="ECO:0000259" key="4">
    <source>
        <dbReference type="Pfam" id="PF20416"/>
    </source>
</evidence>
<feature type="region of interest" description="Disordered" evidence="2">
    <location>
        <begin position="275"/>
        <end position="305"/>
    </location>
</feature>
<dbReference type="Pfam" id="PF07539">
    <property type="entry name" value="UTP20_N"/>
    <property type="match status" value="3"/>
</dbReference>
<feature type="compositionally biased region" description="Acidic residues" evidence="2">
    <location>
        <begin position="3429"/>
        <end position="3459"/>
    </location>
</feature>
<feature type="domain" description="U3 small nucleolar RNA-associated protein 20 N-terminal" evidence="3">
    <location>
        <begin position="1567"/>
        <end position="1628"/>
    </location>
</feature>
<dbReference type="Pfam" id="PF20416">
    <property type="entry name" value="UTP20"/>
    <property type="match status" value="2"/>
</dbReference>
<feature type="compositionally biased region" description="Low complexity" evidence="2">
    <location>
        <begin position="1304"/>
        <end position="1332"/>
    </location>
</feature>
<dbReference type="Proteomes" id="UP000650467">
    <property type="component" value="Unassembled WGS sequence"/>
</dbReference>
<dbReference type="InterPro" id="IPR011430">
    <property type="entry name" value="UTP20_N"/>
</dbReference>
<feature type="compositionally biased region" description="Basic and acidic residues" evidence="2">
    <location>
        <begin position="1256"/>
        <end position="1265"/>
    </location>
</feature>
<dbReference type="InterPro" id="IPR052575">
    <property type="entry name" value="SSU_processome_comp_20"/>
</dbReference>
<feature type="repeat" description="HEAT" evidence="1">
    <location>
        <begin position="3112"/>
        <end position="3149"/>
    </location>
</feature>
<keyword evidence="6" id="KW-1185">Reference proteome</keyword>
<name>A0A835W190_CHLIN</name>
<dbReference type="EMBL" id="JAEHOC010000019">
    <property type="protein sequence ID" value="KAG2433334.1"/>
    <property type="molecule type" value="Genomic_DNA"/>
</dbReference>
<feature type="compositionally biased region" description="Low complexity" evidence="2">
    <location>
        <begin position="2440"/>
        <end position="2457"/>
    </location>
</feature>
<feature type="domain" description="U3 small nucleolar RNA-associated protein 20" evidence="4">
    <location>
        <begin position="2698"/>
        <end position="2815"/>
    </location>
</feature>
<dbReference type="InterPro" id="IPR046523">
    <property type="entry name" value="UTP20_dom"/>
</dbReference>
<feature type="compositionally biased region" description="Basic residues" evidence="2">
    <location>
        <begin position="3636"/>
        <end position="3650"/>
    </location>
</feature>
<gene>
    <name evidence="5" type="ORF">HXX76_008398</name>
</gene>
<feature type="compositionally biased region" description="Acidic residues" evidence="2">
    <location>
        <begin position="3466"/>
        <end position="3479"/>
    </location>
</feature>
<protein>
    <submittedName>
        <fullName evidence="5">Uncharacterized protein</fullName>
    </submittedName>
</protein>
<feature type="domain" description="U3 small nucleolar RNA-associated protein 20" evidence="4">
    <location>
        <begin position="2521"/>
        <end position="2624"/>
    </location>
</feature>
<dbReference type="SUPFAM" id="SSF48371">
    <property type="entry name" value="ARM repeat"/>
    <property type="match status" value="1"/>
</dbReference>
<feature type="compositionally biased region" description="Acidic residues" evidence="2">
    <location>
        <begin position="2664"/>
        <end position="2676"/>
    </location>
</feature>
<dbReference type="OrthoDB" id="360653at2759"/>
<dbReference type="InterPro" id="IPR021133">
    <property type="entry name" value="HEAT_type_2"/>
</dbReference>
<evidence type="ECO:0000256" key="1">
    <source>
        <dbReference type="PROSITE-ProRule" id="PRU00103"/>
    </source>
</evidence>
<dbReference type="PANTHER" id="PTHR17695">
    <property type="entry name" value="SMALL SUBUNIT PROCESSOME COMPONENT 20 HOMOLOG"/>
    <property type="match status" value="1"/>
</dbReference>
<dbReference type="InterPro" id="IPR011989">
    <property type="entry name" value="ARM-like"/>
</dbReference>
<feature type="compositionally biased region" description="Low complexity" evidence="2">
    <location>
        <begin position="455"/>
        <end position="473"/>
    </location>
</feature>
<feature type="region of interest" description="Disordered" evidence="2">
    <location>
        <begin position="1957"/>
        <end position="1979"/>
    </location>
</feature>
<feature type="region of interest" description="Disordered" evidence="2">
    <location>
        <begin position="1256"/>
        <end position="1332"/>
    </location>
</feature>
<feature type="region of interest" description="Disordered" evidence="2">
    <location>
        <begin position="3422"/>
        <end position="3482"/>
    </location>
</feature>
<feature type="compositionally biased region" description="Low complexity" evidence="2">
    <location>
        <begin position="275"/>
        <end position="294"/>
    </location>
</feature>
<feature type="domain" description="U3 small nucleolar RNA-associated protein 20 N-terminal" evidence="3">
    <location>
        <begin position="1351"/>
        <end position="1507"/>
    </location>
</feature>
<proteinExistence type="predicted"/>
<feature type="compositionally biased region" description="Acidic residues" evidence="2">
    <location>
        <begin position="2465"/>
        <end position="2478"/>
    </location>
</feature>
<feature type="region of interest" description="Disordered" evidence="2">
    <location>
        <begin position="2645"/>
        <end position="2676"/>
    </location>
</feature>